<feature type="transmembrane region" description="Helical" evidence="11">
    <location>
        <begin position="53"/>
        <end position="80"/>
    </location>
</feature>
<protein>
    <submittedName>
        <fullName evidence="13">Putative 5-Hydroxytryptamine receptor 3</fullName>
    </submittedName>
</protein>
<feature type="compositionally biased region" description="Low complexity" evidence="10">
    <location>
        <begin position="415"/>
        <end position="426"/>
    </location>
</feature>
<dbReference type="PROSITE" id="PS00237">
    <property type="entry name" value="G_PROTEIN_RECEP_F1_1"/>
    <property type="match status" value="1"/>
</dbReference>
<evidence type="ECO:0000256" key="3">
    <source>
        <dbReference type="ARBA" id="ARBA00022692"/>
    </source>
</evidence>
<dbReference type="FunFam" id="1.20.1070.10:FF:000375">
    <property type="entry name" value="5-hydroxytryptamine (serotonin) receptor 1Fa"/>
    <property type="match status" value="1"/>
</dbReference>
<evidence type="ECO:0000256" key="7">
    <source>
        <dbReference type="ARBA" id="ARBA00023170"/>
    </source>
</evidence>
<feature type="domain" description="G-protein coupled receptors family 1 profile" evidence="12">
    <location>
        <begin position="72"/>
        <end position="569"/>
    </location>
</feature>
<evidence type="ECO:0000256" key="8">
    <source>
        <dbReference type="ARBA" id="ARBA00023224"/>
    </source>
</evidence>
<evidence type="ECO:0000256" key="5">
    <source>
        <dbReference type="ARBA" id="ARBA00023040"/>
    </source>
</evidence>
<feature type="transmembrane region" description="Helical" evidence="11">
    <location>
        <begin position="212"/>
        <end position="238"/>
    </location>
</feature>
<keyword evidence="4 11" id="KW-1133">Transmembrane helix</keyword>
<dbReference type="InterPro" id="IPR000276">
    <property type="entry name" value="GPCR_Rhodpsn"/>
</dbReference>
<dbReference type="AlphaFoldDB" id="A0A2S1WLX2"/>
<evidence type="ECO:0000256" key="2">
    <source>
        <dbReference type="ARBA" id="ARBA00022475"/>
    </source>
</evidence>
<feature type="transmembrane region" description="Helical" evidence="11">
    <location>
        <begin position="171"/>
        <end position="192"/>
    </location>
</feature>
<feature type="transmembrane region" description="Helical" evidence="11">
    <location>
        <begin position="515"/>
        <end position="533"/>
    </location>
</feature>
<evidence type="ECO:0000313" key="13">
    <source>
        <dbReference type="EMBL" id="AWJ68177.1"/>
    </source>
</evidence>
<evidence type="ECO:0000256" key="4">
    <source>
        <dbReference type="ARBA" id="ARBA00022989"/>
    </source>
</evidence>
<evidence type="ECO:0000256" key="9">
    <source>
        <dbReference type="RuleBase" id="RU000688"/>
    </source>
</evidence>
<dbReference type="PROSITE" id="PS50262">
    <property type="entry name" value="G_PROTEIN_RECEP_F1_2"/>
    <property type="match status" value="1"/>
</dbReference>
<feature type="compositionally biased region" description="Basic residues" evidence="10">
    <location>
        <begin position="404"/>
        <end position="414"/>
    </location>
</feature>
<sequence length="594" mass="65728">MTQESTLRRYDEGTRDTGAEGNASIVVVLLGNSSSRDQGDGDDLYERIHKLPLFVVLVSGLLGIIILATVVGNVFVVVAITVEKNLRNAANFLIASLAVADLLVAVLVMPIAAVYEITHKWYLGSLLCDIWTSFDVICCTASILHLVAISLDRYWVVTQIDYVCHRSAKRILIMIALSWSLAIIISVPPLFGWKPPLADPNKTGKCFISQDLGYTVFSTLGAFYLPLISMMIIYYKVYAAAKSRIRKKAFRKRKTTEDVSLKVKLRELRNVANKDLDTRSDTSSPAIKNQKANESTMMVTSLTAVGYAATETTTTTVVIAAAAANSYGKAYVEHSDESDVEAAPALPSDSANSSFKFGKVENGSQEQRFRKPATNRRDLEIPILPENGESNKTGGVPAYLKSARPSHRRGHLKHLSSLPSTTETSTNFDSVDSNEETCHSAANYYKTQTSSESTATVALGSVESPQSSSLPRKFPSRNLTLTGLGKGSSKSNLTREQRTKEKIEQKRERKAARTLAIVTGTFIICWLPFFIVATVRPFCHEPQCRYPTLVTSIIGWLGYINSLLNPVIYTIFNPDFRVAFHKILFKRCFRCRKF</sequence>
<dbReference type="PRINTS" id="PR00237">
    <property type="entry name" value="GPCRRHODOPSN"/>
</dbReference>
<dbReference type="GO" id="GO:0071880">
    <property type="term" value="P:adenylate cyclase-activating adrenergic receptor signaling pathway"/>
    <property type="evidence" value="ECO:0007669"/>
    <property type="project" value="TreeGrafter"/>
</dbReference>
<keyword evidence="2" id="KW-1003">Cell membrane</keyword>
<dbReference type="PANTHER" id="PTHR24248:SF200">
    <property type="entry name" value="5-HYDROXYTRYPTAMINE RECEPTOR 1B-LIKE ISOFORM X1"/>
    <property type="match status" value="1"/>
</dbReference>
<dbReference type="GO" id="GO:0043410">
    <property type="term" value="P:positive regulation of MAPK cascade"/>
    <property type="evidence" value="ECO:0007669"/>
    <property type="project" value="TreeGrafter"/>
</dbReference>
<dbReference type="InterPro" id="IPR017452">
    <property type="entry name" value="GPCR_Rhodpsn_7TM"/>
</dbReference>
<organism evidence="13">
    <name type="scientific">Hirudo verbana</name>
    <dbReference type="NCBI Taxonomy" id="311461"/>
    <lineage>
        <taxon>Eukaryota</taxon>
        <taxon>Metazoa</taxon>
        <taxon>Spiralia</taxon>
        <taxon>Lophotrochozoa</taxon>
        <taxon>Annelida</taxon>
        <taxon>Clitellata</taxon>
        <taxon>Hirudinea</taxon>
        <taxon>Hirudinida</taxon>
        <taxon>Hirudiniformes</taxon>
        <taxon>Hirudinidae</taxon>
        <taxon>Hirudo</taxon>
    </lineage>
</organism>
<dbReference type="Pfam" id="PF00001">
    <property type="entry name" value="7tm_1"/>
    <property type="match status" value="1"/>
</dbReference>
<name>A0A2S1WLX2_9ANNE</name>
<dbReference type="SMART" id="SM01381">
    <property type="entry name" value="7TM_GPCR_Srsx"/>
    <property type="match status" value="1"/>
</dbReference>
<dbReference type="GO" id="GO:0005886">
    <property type="term" value="C:plasma membrane"/>
    <property type="evidence" value="ECO:0007669"/>
    <property type="project" value="UniProtKB-SubCell"/>
</dbReference>
<keyword evidence="7 9" id="KW-0675">Receptor</keyword>
<dbReference type="EMBL" id="MG973324">
    <property type="protein sequence ID" value="AWJ68177.1"/>
    <property type="molecule type" value="mRNA"/>
</dbReference>
<accession>A0A2S1WLX2</accession>
<evidence type="ECO:0000259" key="12">
    <source>
        <dbReference type="PROSITE" id="PS50262"/>
    </source>
</evidence>
<feature type="transmembrane region" description="Helical" evidence="11">
    <location>
        <begin position="553"/>
        <end position="572"/>
    </location>
</feature>
<evidence type="ECO:0000256" key="6">
    <source>
        <dbReference type="ARBA" id="ARBA00023136"/>
    </source>
</evidence>
<proteinExistence type="evidence at transcript level"/>
<comment type="subcellular location">
    <subcellularLocation>
        <location evidence="1">Cell membrane</location>
        <topology evidence="1">Multi-pass membrane protein</topology>
    </subcellularLocation>
</comment>
<evidence type="ECO:0000256" key="11">
    <source>
        <dbReference type="SAM" id="Phobius"/>
    </source>
</evidence>
<comment type="similarity">
    <text evidence="9">Belongs to the G-protein coupled receptor 1 family.</text>
</comment>
<feature type="transmembrane region" description="Helical" evidence="11">
    <location>
        <begin position="92"/>
        <end position="115"/>
    </location>
</feature>
<dbReference type="SUPFAM" id="SSF81321">
    <property type="entry name" value="Family A G protein-coupled receptor-like"/>
    <property type="match status" value="1"/>
</dbReference>
<feature type="transmembrane region" description="Helical" evidence="11">
    <location>
        <begin position="130"/>
        <end position="151"/>
    </location>
</feature>
<dbReference type="Gene3D" id="1.20.1070.10">
    <property type="entry name" value="Rhodopsin 7-helix transmembrane proteins"/>
    <property type="match status" value="2"/>
</dbReference>
<feature type="region of interest" description="Disordered" evidence="10">
    <location>
        <begin position="404"/>
        <end position="433"/>
    </location>
</feature>
<dbReference type="GO" id="GO:0004930">
    <property type="term" value="F:G protein-coupled receptor activity"/>
    <property type="evidence" value="ECO:0007669"/>
    <property type="project" value="UniProtKB-KW"/>
</dbReference>
<keyword evidence="3 9" id="KW-0812">Transmembrane</keyword>
<dbReference type="CDD" id="cd15331">
    <property type="entry name" value="7tmA_5-HT1A_invertebrates"/>
    <property type="match status" value="1"/>
</dbReference>
<evidence type="ECO:0000256" key="1">
    <source>
        <dbReference type="ARBA" id="ARBA00004651"/>
    </source>
</evidence>
<keyword evidence="5 9" id="KW-0297">G-protein coupled receptor</keyword>
<dbReference type="PANTHER" id="PTHR24248">
    <property type="entry name" value="ADRENERGIC RECEPTOR-RELATED G-PROTEIN COUPLED RECEPTOR"/>
    <property type="match status" value="1"/>
</dbReference>
<feature type="compositionally biased region" description="Basic and acidic residues" evidence="10">
    <location>
        <begin position="493"/>
        <end position="505"/>
    </location>
</feature>
<keyword evidence="6 11" id="KW-0472">Membrane</keyword>
<reference evidence="13" key="1">
    <citation type="submission" date="2018-02" db="EMBL/GenBank/DDBJ databases">
        <title>Hirudo verbana central nervous system transcriptome analysis of ion channel and receptor content.</title>
        <authorList>
            <person name="Northcutt A.J."/>
            <person name="Schulz D.J."/>
            <person name="Mesce K.A."/>
        </authorList>
    </citation>
    <scope>NUCLEOTIDE SEQUENCE</scope>
</reference>
<keyword evidence="8 9" id="KW-0807">Transducer</keyword>
<feature type="region of interest" description="Disordered" evidence="10">
    <location>
        <begin position="459"/>
        <end position="505"/>
    </location>
</feature>
<evidence type="ECO:0000256" key="10">
    <source>
        <dbReference type="SAM" id="MobiDB-lite"/>
    </source>
</evidence>